<dbReference type="OrthoDB" id="9804851at2"/>
<dbReference type="GO" id="GO:0022625">
    <property type="term" value="C:cytosolic large ribosomal subunit"/>
    <property type="evidence" value="ECO:0007669"/>
    <property type="project" value="TreeGrafter"/>
</dbReference>
<evidence type="ECO:0000256" key="3">
    <source>
        <dbReference type="ARBA" id="ARBA00023274"/>
    </source>
</evidence>
<dbReference type="PANTHER" id="PTHR33343:SF1">
    <property type="entry name" value="LARGE RIBOSOMAL SUBUNIT PROTEIN BL35M"/>
    <property type="match status" value="1"/>
</dbReference>
<dbReference type="Proteomes" id="UP000323946">
    <property type="component" value="Unassembled WGS sequence"/>
</dbReference>
<evidence type="ECO:0000256" key="4">
    <source>
        <dbReference type="ARBA" id="ARBA00071664"/>
    </source>
</evidence>
<keyword evidence="2 5" id="KW-0689">Ribosomal protein</keyword>
<evidence type="ECO:0000256" key="2">
    <source>
        <dbReference type="ARBA" id="ARBA00022980"/>
    </source>
</evidence>
<dbReference type="Gene3D" id="4.10.410.60">
    <property type="match status" value="1"/>
</dbReference>
<dbReference type="InterPro" id="IPR021137">
    <property type="entry name" value="Ribosomal_bL35-like"/>
</dbReference>
<dbReference type="GO" id="GO:0006412">
    <property type="term" value="P:translation"/>
    <property type="evidence" value="ECO:0007669"/>
    <property type="project" value="UniProtKB-UniRule"/>
</dbReference>
<keyword evidence="3 5" id="KW-0687">Ribonucleoprotein</keyword>
<evidence type="ECO:0000313" key="8">
    <source>
        <dbReference type="EMBL" id="KAA5825840.1"/>
    </source>
</evidence>
<dbReference type="SMR" id="A0A5M7BB08"/>
<dbReference type="PRINTS" id="PR00064">
    <property type="entry name" value="RIBOSOMALL35"/>
</dbReference>
<evidence type="ECO:0000256" key="6">
    <source>
        <dbReference type="RuleBase" id="RU000568"/>
    </source>
</evidence>
<dbReference type="GO" id="GO:0003735">
    <property type="term" value="F:structural constituent of ribosome"/>
    <property type="evidence" value="ECO:0007669"/>
    <property type="project" value="InterPro"/>
</dbReference>
<keyword evidence="9" id="KW-1185">Reference proteome</keyword>
<dbReference type="FunFam" id="4.10.410.60:FF:000001">
    <property type="entry name" value="50S ribosomal protein L35"/>
    <property type="match status" value="1"/>
</dbReference>
<proteinExistence type="inferred from homology"/>
<evidence type="ECO:0000256" key="7">
    <source>
        <dbReference type="SAM" id="MobiDB-lite"/>
    </source>
</evidence>
<dbReference type="Pfam" id="PF01632">
    <property type="entry name" value="Ribosomal_L35p"/>
    <property type="match status" value="1"/>
</dbReference>
<dbReference type="HAMAP" id="MF_00514">
    <property type="entry name" value="Ribosomal_bL35"/>
    <property type="match status" value="1"/>
</dbReference>
<gene>
    <name evidence="5 8" type="primary">rpmI</name>
    <name evidence="8" type="ORF">F1721_32290</name>
</gene>
<evidence type="ECO:0000313" key="9">
    <source>
        <dbReference type="Proteomes" id="UP000323946"/>
    </source>
</evidence>
<dbReference type="InterPro" id="IPR037229">
    <property type="entry name" value="Ribosomal_bL35_sf"/>
</dbReference>
<dbReference type="PANTHER" id="PTHR33343">
    <property type="entry name" value="54S RIBOSOMAL PROTEIN BL35M"/>
    <property type="match status" value="1"/>
</dbReference>
<reference evidence="8 9" key="1">
    <citation type="submission" date="2019-09" db="EMBL/GenBank/DDBJ databases">
        <title>Draft genome sequence of the thermophilic Saccharopolyspora hirsuta VKM Ac-666T.</title>
        <authorList>
            <person name="Lobastova T.G."/>
            <person name="Fokina V."/>
            <person name="Bragin E.Y."/>
            <person name="Shtratnikova V.Y."/>
            <person name="Starodumova I.P."/>
            <person name="Tarlachkov S.V."/>
            <person name="Donova M.V."/>
        </authorList>
    </citation>
    <scope>NUCLEOTIDE SEQUENCE [LARGE SCALE GENOMIC DNA]</scope>
    <source>
        <strain evidence="8 9">VKM Ac-666</strain>
    </source>
</reference>
<dbReference type="AlphaFoldDB" id="A0A5M7BB08"/>
<name>A0A5M7BB08_SACHI</name>
<dbReference type="InterPro" id="IPR001706">
    <property type="entry name" value="Ribosomal_bL35"/>
</dbReference>
<evidence type="ECO:0000256" key="5">
    <source>
        <dbReference type="HAMAP-Rule" id="MF_00514"/>
    </source>
</evidence>
<dbReference type="EMBL" id="VWPH01000020">
    <property type="protein sequence ID" value="KAA5825840.1"/>
    <property type="molecule type" value="Genomic_DNA"/>
</dbReference>
<sequence length="64" mass="7383">MPKNKTHKGTSKRFRVTGSGKLRREQAGRRHILEKKSSRVTRRLEGTEEVAKADVKRINKLLGR</sequence>
<accession>A0A5M7BB08</accession>
<organism evidence="8 9">
    <name type="scientific">Saccharopolyspora hirsuta</name>
    <dbReference type="NCBI Taxonomy" id="1837"/>
    <lineage>
        <taxon>Bacteria</taxon>
        <taxon>Bacillati</taxon>
        <taxon>Actinomycetota</taxon>
        <taxon>Actinomycetes</taxon>
        <taxon>Pseudonocardiales</taxon>
        <taxon>Pseudonocardiaceae</taxon>
        <taxon>Saccharopolyspora</taxon>
    </lineage>
</organism>
<feature type="compositionally biased region" description="Basic residues" evidence="7">
    <location>
        <begin position="1"/>
        <end position="15"/>
    </location>
</feature>
<feature type="region of interest" description="Disordered" evidence="7">
    <location>
        <begin position="1"/>
        <end position="27"/>
    </location>
</feature>
<comment type="caution">
    <text evidence="8">The sequence shown here is derived from an EMBL/GenBank/DDBJ whole genome shotgun (WGS) entry which is preliminary data.</text>
</comment>
<evidence type="ECO:0000256" key="1">
    <source>
        <dbReference type="ARBA" id="ARBA00006598"/>
    </source>
</evidence>
<dbReference type="RefSeq" id="WP_150070635.1">
    <property type="nucleotide sequence ID" value="NZ_JBEPDJ010000013.1"/>
</dbReference>
<dbReference type="SUPFAM" id="SSF143034">
    <property type="entry name" value="L35p-like"/>
    <property type="match status" value="1"/>
</dbReference>
<dbReference type="NCBIfam" id="TIGR00001">
    <property type="entry name" value="rpmI_bact"/>
    <property type="match status" value="1"/>
</dbReference>
<comment type="similarity">
    <text evidence="1 5 6">Belongs to the bacterial ribosomal protein bL35 family.</text>
</comment>
<protein>
    <recommendedName>
        <fullName evidence="4 5">Large ribosomal subunit protein bL35</fullName>
    </recommendedName>
</protein>